<gene>
    <name evidence="7" type="ORF">ACJIZ3_009379</name>
</gene>
<protein>
    <recommendedName>
        <fullName evidence="6">Pectinesterase inhibitor domain-containing protein</fullName>
    </recommendedName>
</protein>
<dbReference type="InterPro" id="IPR052421">
    <property type="entry name" value="PCW_Enzyme_Inhibitor"/>
</dbReference>
<dbReference type="InterPro" id="IPR006501">
    <property type="entry name" value="Pectinesterase_inhib_dom"/>
</dbReference>
<dbReference type="SMART" id="SM00856">
    <property type="entry name" value="PMEI"/>
    <property type="match status" value="1"/>
</dbReference>
<keyword evidence="2" id="KW-1015">Disulfide bond</keyword>
<feature type="domain" description="Pectinesterase inhibitor" evidence="6">
    <location>
        <begin position="26"/>
        <end position="174"/>
    </location>
</feature>
<keyword evidence="8" id="KW-1185">Reference proteome</keyword>
<name>A0ABD3TE33_9LAMI</name>
<dbReference type="CDD" id="cd14859">
    <property type="entry name" value="PMEI_like"/>
    <property type="match status" value="1"/>
</dbReference>
<evidence type="ECO:0000256" key="3">
    <source>
        <dbReference type="ARBA" id="ARBA00038471"/>
    </source>
</evidence>
<evidence type="ECO:0000313" key="8">
    <source>
        <dbReference type="Proteomes" id="UP001634393"/>
    </source>
</evidence>
<evidence type="ECO:0000256" key="2">
    <source>
        <dbReference type="ARBA" id="ARBA00023157"/>
    </source>
</evidence>
<dbReference type="NCBIfam" id="TIGR01614">
    <property type="entry name" value="PME_inhib"/>
    <property type="match status" value="1"/>
</dbReference>
<evidence type="ECO:0000256" key="5">
    <source>
        <dbReference type="SAM" id="SignalP"/>
    </source>
</evidence>
<sequence length="228" mass="25618">MKNNIQMSIAILALVTALVIDQQVNAANDLVRQMCGRTDNNNLCVSIIEADPRENLKNSPNGLCGILRDRALSNAVATTPKISNLLKTTTNTYARECLQICLDSYEKSIMELKSVDFREINDRNYGSLVIKVSYGSLGPEDCEESFTERPGTPPSPLKPENNNQVKVVNLALEILNLTLQSKRPRKNSYRKNINYSYSITKITRFLHVMCSNRDIWVCHPRSITVGAR</sequence>
<dbReference type="InterPro" id="IPR035513">
    <property type="entry name" value="Invertase/methylesterase_inhib"/>
</dbReference>
<comment type="similarity">
    <text evidence="3">Belongs to the PMEI family.</text>
</comment>
<dbReference type="SUPFAM" id="SSF101148">
    <property type="entry name" value="Plant invertase/pectin methylesterase inhibitor"/>
    <property type="match status" value="1"/>
</dbReference>
<feature type="region of interest" description="Disordered" evidence="4">
    <location>
        <begin position="141"/>
        <end position="162"/>
    </location>
</feature>
<evidence type="ECO:0000313" key="7">
    <source>
        <dbReference type="EMBL" id="KAL3834643.1"/>
    </source>
</evidence>
<evidence type="ECO:0000256" key="1">
    <source>
        <dbReference type="ARBA" id="ARBA00022729"/>
    </source>
</evidence>
<dbReference type="EMBL" id="JBJXBP010000004">
    <property type="protein sequence ID" value="KAL3834643.1"/>
    <property type="molecule type" value="Genomic_DNA"/>
</dbReference>
<proteinExistence type="inferred from homology"/>
<dbReference type="Proteomes" id="UP001634393">
    <property type="component" value="Unassembled WGS sequence"/>
</dbReference>
<dbReference type="Gene3D" id="1.20.140.40">
    <property type="entry name" value="Invertase/pectin methylesterase inhibitor family protein"/>
    <property type="match status" value="1"/>
</dbReference>
<organism evidence="7 8">
    <name type="scientific">Penstemon smallii</name>
    <dbReference type="NCBI Taxonomy" id="265156"/>
    <lineage>
        <taxon>Eukaryota</taxon>
        <taxon>Viridiplantae</taxon>
        <taxon>Streptophyta</taxon>
        <taxon>Embryophyta</taxon>
        <taxon>Tracheophyta</taxon>
        <taxon>Spermatophyta</taxon>
        <taxon>Magnoliopsida</taxon>
        <taxon>eudicotyledons</taxon>
        <taxon>Gunneridae</taxon>
        <taxon>Pentapetalae</taxon>
        <taxon>asterids</taxon>
        <taxon>lamiids</taxon>
        <taxon>Lamiales</taxon>
        <taxon>Plantaginaceae</taxon>
        <taxon>Cheloneae</taxon>
        <taxon>Penstemon</taxon>
    </lineage>
</organism>
<dbReference type="PANTHER" id="PTHR36710">
    <property type="entry name" value="PECTINESTERASE INHIBITOR-LIKE"/>
    <property type="match status" value="1"/>
</dbReference>
<feature type="signal peptide" evidence="5">
    <location>
        <begin position="1"/>
        <end position="26"/>
    </location>
</feature>
<accession>A0ABD3TE33</accession>
<keyword evidence="1 5" id="KW-0732">Signal</keyword>
<dbReference type="PANTHER" id="PTHR36710:SF18">
    <property type="entry name" value="PECTINESTERASE INHIBITOR 5-RELATED"/>
    <property type="match status" value="1"/>
</dbReference>
<comment type="caution">
    <text evidence="7">The sequence shown here is derived from an EMBL/GenBank/DDBJ whole genome shotgun (WGS) entry which is preliminary data.</text>
</comment>
<evidence type="ECO:0000256" key="4">
    <source>
        <dbReference type="SAM" id="MobiDB-lite"/>
    </source>
</evidence>
<dbReference type="AlphaFoldDB" id="A0ABD3TE33"/>
<dbReference type="Pfam" id="PF04043">
    <property type="entry name" value="PMEI"/>
    <property type="match status" value="1"/>
</dbReference>
<evidence type="ECO:0000259" key="6">
    <source>
        <dbReference type="SMART" id="SM00856"/>
    </source>
</evidence>
<feature type="chain" id="PRO_5044895058" description="Pectinesterase inhibitor domain-containing protein" evidence="5">
    <location>
        <begin position="27"/>
        <end position="228"/>
    </location>
</feature>
<reference evidence="7 8" key="1">
    <citation type="submission" date="2024-12" db="EMBL/GenBank/DDBJ databases">
        <title>The unique morphological basis and parallel evolutionary history of personate flowers in Penstemon.</title>
        <authorList>
            <person name="Depatie T.H."/>
            <person name="Wessinger C.A."/>
        </authorList>
    </citation>
    <scope>NUCLEOTIDE SEQUENCE [LARGE SCALE GENOMIC DNA]</scope>
    <source>
        <strain evidence="7">WTNN_2</strain>
        <tissue evidence="7">Leaf</tissue>
    </source>
</reference>